<dbReference type="InterPro" id="IPR045079">
    <property type="entry name" value="Oxoprolinase-like"/>
</dbReference>
<dbReference type="PANTHER" id="PTHR11365:SF10">
    <property type="entry name" value="HYDANTOINASE_OXOPROLINASE"/>
    <property type="match status" value="1"/>
</dbReference>
<evidence type="ECO:0000259" key="2">
    <source>
        <dbReference type="Pfam" id="PF05378"/>
    </source>
</evidence>
<dbReference type="EMBL" id="JACDUR010000001">
    <property type="protein sequence ID" value="MBA2889117.1"/>
    <property type="molecule type" value="Genomic_DNA"/>
</dbReference>
<proteinExistence type="predicted"/>
<keyword evidence="4" id="KW-1185">Reference proteome</keyword>
<feature type="domain" description="Hydantoinase A/oxoprolinase" evidence="1">
    <location>
        <begin position="191"/>
        <end position="359"/>
    </location>
</feature>
<dbReference type="GO" id="GO:0016787">
    <property type="term" value="F:hydrolase activity"/>
    <property type="evidence" value="ECO:0007669"/>
    <property type="project" value="InterPro"/>
</dbReference>
<dbReference type="InterPro" id="IPR043129">
    <property type="entry name" value="ATPase_NBD"/>
</dbReference>
<dbReference type="PANTHER" id="PTHR11365">
    <property type="entry name" value="5-OXOPROLINASE RELATED"/>
    <property type="match status" value="1"/>
</dbReference>
<dbReference type="RefSeq" id="WP_181607942.1">
    <property type="nucleotide sequence ID" value="NZ_BAABAM010000001.1"/>
</dbReference>
<sequence length="530" mass="55160">MRVGIDVGGTHTDAVLMDGTTVLASVKTATTADVTTGIVSALEQVLSSSGVDRAAIDGVMIGTTHFTNALVTGRGLAATGVVRLALPATSALPPLVDWPQRLIDAIRPSTHLCHGGHEFDGRPISPLKPEELKRVAGDLAARGIETVAISSVFSPVNAEMEEAAADILLAELPHLHVSLSHQIGRIGMLERENATIINAALRELAGHIVEAFASALAAVGVAAPLYLSQNDGTLMDAEYTRRYPVRTFASGPTNSMRGAAHLADLPSCAVVDIGGTTTDVGVLVHGYPRQAAGEMYIGGVRVNFRMPDVLSHGLGGGSRVLTSPTLEVGPDSVGYRLTEAALVFGGQVLTATDLAVAYGLADIGDRSLVRHLDRGLVKTGVEWMTRTVADLVDQMRVSDTPLPVVLVGGGSVLVPPDLPGVPAVYRPEHHAVANAIGAAIGQIGGDVDRLFAITASRTREEVLEQARAEAIERAVSAGAAPDSVEITEIDEVAVSYLPGNAVRVRVKAVGDLDLAVATSRQEGEPWAALN</sequence>
<protein>
    <submittedName>
        <fullName evidence="3">N-methylhydantoinase A/oxoprolinase/acetone carboxylase beta subunit</fullName>
    </submittedName>
</protein>
<evidence type="ECO:0000259" key="1">
    <source>
        <dbReference type="Pfam" id="PF01968"/>
    </source>
</evidence>
<feature type="domain" description="Hydantoinase/oxoprolinase N-terminal" evidence="2">
    <location>
        <begin position="2"/>
        <end position="170"/>
    </location>
</feature>
<accession>A0A7W0HMV6</accession>
<dbReference type="Proteomes" id="UP000530928">
    <property type="component" value="Unassembled WGS sequence"/>
</dbReference>
<gene>
    <name evidence="3" type="ORF">HNR30_000452</name>
</gene>
<dbReference type="Gene3D" id="3.30.420.40">
    <property type="match status" value="1"/>
</dbReference>
<dbReference type="SUPFAM" id="SSF53067">
    <property type="entry name" value="Actin-like ATPase domain"/>
    <property type="match status" value="2"/>
</dbReference>
<dbReference type="InterPro" id="IPR008040">
    <property type="entry name" value="Hydant_A_N"/>
</dbReference>
<evidence type="ECO:0000313" key="4">
    <source>
        <dbReference type="Proteomes" id="UP000530928"/>
    </source>
</evidence>
<dbReference type="Pfam" id="PF01968">
    <property type="entry name" value="Hydantoinase_A"/>
    <property type="match status" value="1"/>
</dbReference>
<organism evidence="3 4">
    <name type="scientific">Nonomuraea soli</name>
    <dbReference type="NCBI Taxonomy" id="1032476"/>
    <lineage>
        <taxon>Bacteria</taxon>
        <taxon>Bacillati</taxon>
        <taxon>Actinomycetota</taxon>
        <taxon>Actinomycetes</taxon>
        <taxon>Streptosporangiales</taxon>
        <taxon>Streptosporangiaceae</taxon>
        <taxon>Nonomuraea</taxon>
    </lineage>
</organism>
<comment type="caution">
    <text evidence="3">The sequence shown here is derived from an EMBL/GenBank/DDBJ whole genome shotgun (WGS) entry which is preliminary data.</text>
</comment>
<name>A0A7W0HMV6_9ACTN</name>
<evidence type="ECO:0000313" key="3">
    <source>
        <dbReference type="EMBL" id="MBA2889117.1"/>
    </source>
</evidence>
<dbReference type="InterPro" id="IPR002821">
    <property type="entry name" value="Hydantoinase_A"/>
</dbReference>
<dbReference type="Pfam" id="PF05378">
    <property type="entry name" value="Hydant_A_N"/>
    <property type="match status" value="1"/>
</dbReference>
<dbReference type="AlphaFoldDB" id="A0A7W0HMV6"/>
<reference evidence="3 4" key="1">
    <citation type="submission" date="2020-07" db="EMBL/GenBank/DDBJ databases">
        <title>Genomic Encyclopedia of Type Strains, Phase IV (KMG-IV): sequencing the most valuable type-strain genomes for metagenomic binning, comparative biology and taxonomic classification.</title>
        <authorList>
            <person name="Goeker M."/>
        </authorList>
    </citation>
    <scope>NUCLEOTIDE SEQUENCE [LARGE SCALE GENOMIC DNA]</scope>
    <source>
        <strain evidence="3 4">DSM 45533</strain>
    </source>
</reference>